<feature type="compositionally biased region" description="Low complexity" evidence="1">
    <location>
        <begin position="101"/>
        <end position="112"/>
    </location>
</feature>
<sequence length="262" mass="27231">MADTDTTAKPATPVATPESRAAVAPAAKPEAAKPDADKPAVKPDAKPAPAAAAPKADPAPAKPAATATKTRSVAKKQAAKPKTAKLTPAKRKPAARKAATKTRNPIAATAAPAKKDKMMDAMKTTTDKAKDMIAQANERTKTAVDKSQKMFGEINDFSKGNIEAIVESSKIAAKGIEAMSQDAVAYAKTSFEDATAAAKKLASVKSPTDFMKLQSDFVRSSFDMMVAHTSKSTEAMLKLAGEVAQPISNRVSLAAEKIKIAA</sequence>
<comment type="caution">
    <text evidence="3">The sequence shown here is derived from an EMBL/GenBank/DDBJ whole genome shotgun (WGS) entry which is preliminary data.</text>
</comment>
<proteinExistence type="predicted"/>
<dbReference type="RefSeq" id="WP_140866686.1">
    <property type="nucleotide sequence ID" value="NZ_RCZK01000001.1"/>
</dbReference>
<name>A0A502CS26_9SPHN</name>
<dbReference type="OrthoDB" id="8479795at2"/>
<feature type="compositionally biased region" description="Basic residues" evidence="1">
    <location>
        <begin position="72"/>
        <end position="100"/>
    </location>
</feature>
<dbReference type="Pfam" id="PF09361">
    <property type="entry name" value="Phasin_2"/>
    <property type="match status" value="1"/>
</dbReference>
<accession>A0A502CS26</accession>
<dbReference type="AlphaFoldDB" id="A0A502CS26"/>
<evidence type="ECO:0000256" key="1">
    <source>
        <dbReference type="SAM" id="MobiDB-lite"/>
    </source>
</evidence>
<dbReference type="NCBIfam" id="TIGR01841">
    <property type="entry name" value="phasin"/>
    <property type="match status" value="1"/>
</dbReference>
<feature type="domain" description="Phasin" evidence="2">
    <location>
        <begin position="153"/>
        <end position="251"/>
    </location>
</feature>
<gene>
    <name evidence="3" type="ORF">EAH84_01660</name>
</gene>
<protein>
    <submittedName>
        <fullName evidence="3">Phasin family protein</fullName>
    </submittedName>
</protein>
<evidence type="ECO:0000259" key="2">
    <source>
        <dbReference type="Pfam" id="PF09361"/>
    </source>
</evidence>
<evidence type="ECO:0000313" key="4">
    <source>
        <dbReference type="Proteomes" id="UP000318413"/>
    </source>
</evidence>
<feature type="compositionally biased region" description="Basic and acidic residues" evidence="1">
    <location>
        <begin position="30"/>
        <end position="45"/>
    </location>
</feature>
<evidence type="ECO:0000313" key="3">
    <source>
        <dbReference type="EMBL" id="TPG15532.1"/>
    </source>
</evidence>
<keyword evidence="4" id="KW-1185">Reference proteome</keyword>
<reference evidence="3 4" key="1">
    <citation type="journal article" date="2019" name="Environ. Microbiol.">
        <title>Species interactions and distinct microbial communities in high Arctic permafrost affected cryosols are associated with the CH4 and CO2 gas fluxes.</title>
        <authorList>
            <person name="Altshuler I."/>
            <person name="Hamel J."/>
            <person name="Turney S."/>
            <person name="Magnuson E."/>
            <person name="Levesque R."/>
            <person name="Greer C."/>
            <person name="Whyte L.G."/>
        </authorList>
    </citation>
    <scope>NUCLEOTIDE SEQUENCE [LARGE SCALE GENOMIC DNA]</scope>
    <source>
        <strain evidence="3 4">S5.1</strain>
    </source>
</reference>
<feature type="region of interest" description="Disordered" evidence="1">
    <location>
        <begin position="1"/>
        <end position="117"/>
    </location>
</feature>
<dbReference type="Proteomes" id="UP000318413">
    <property type="component" value="Unassembled WGS sequence"/>
</dbReference>
<organism evidence="3 4">
    <name type="scientific">Sphingomonas oligophenolica</name>
    <dbReference type="NCBI Taxonomy" id="301154"/>
    <lineage>
        <taxon>Bacteria</taxon>
        <taxon>Pseudomonadati</taxon>
        <taxon>Pseudomonadota</taxon>
        <taxon>Alphaproteobacteria</taxon>
        <taxon>Sphingomonadales</taxon>
        <taxon>Sphingomonadaceae</taxon>
        <taxon>Sphingomonas</taxon>
    </lineage>
</organism>
<dbReference type="InterPro" id="IPR010127">
    <property type="entry name" value="Phasin_subfam-1"/>
</dbReference>
<dbReference type="InterPro" id="IPR018968">
    <property type="entry name" value="Phasin"/>
</dbReference>
<dbReference type="EMBL" id="RCZK01000001">
    <property type="protein sequence ID" value="TPG15532.1"/>
    <property type="molecule type" value="Genomic_DNA"/>
</dbReference>
<feature type="compositionally biased region" description="Low complexity" evidence="1">
    <location>
        <begin position="47"/>
        <end position="69"/>
    </location>
</feature>
<feature type="compositionally biased region" description="Low complexity" evidence="1">
    <location>
        <begin position="1"/>
        <end position="29"/>
    </location>
</feature>